<reference evidence="1 2" key="1">
    <citation type="journal article" date="2018" name="Nat. Biotechnol.">
        <title>A standardized bacterial taxonomy based on genome phylogeny substantially revises the tree of life.</title>
        <authorList>
            <person name="Parks D.H."/>
            <person name="Chuvochina M."/>
            <person name="Waite D.W."/>
            <person name="Rinke C."/>
            <person name="Skarshewski A."/>
            <person name="Chaumeil P.A."/>
            <person name="Hugenholtz P."/>
        </authorList>
    </citation>
    <scope>NUCLEOTIDE SEQUENCE [LARGE SCALE GENOMIC DNA]</scope>
    <source>
        <strain evidence="1">UBA9667</strain>
    </source>
</reference>
<accession>A0A3D2SFA4</accession>
<dbReference type="AlphaFoldDB" id="A0A3D2SFA4"/>
<name>A0A3D2SFA4_9BACE</name>
<dbReference type="EMBL" id="DPVG01000255">
    <property type="protein sequence ID" value="HCK24529.1"/>
    <property type="molecule type" value="Genomic_DNA"/>
</dbReference>
<evidence type="ECO:0000313" key="2">
    <source>
        <dbReference type="Proteomes" id="UP000263098"/>
    </source>
</evidence>
<evidence type="ECO:0000313" key="1">
    <source>
        <dbReference type="EMBL" id="HCK24529.1"/>
    </source>
</evidence>
<gene>
    <name evidence="1" type="ORF">DHW31_07095</name>
</gene>
<protein>
    <submittedName>
        <fullName evidence="1">Uncharacterized protein</fullName>
    </submittedName>
</protein>
<proteinExistence type="predicted"/>
<organism evidence="1 2">
    <name type="scientific">Bacteroides graminisolvens</name>
    <dbReference type="NCBI Taxonomy" id="477666"/>
    <lineage>
        <taxon>Bacteria</taxon>
        <taxon>Pseudomonadati</taxon>
        <taxon>Bacteroidota</taxon>
        <taxon>Bacteroidia</taxon>
        <taxon>Bacteroidales</taxon>
        <taxon>Bacteroidaceae</taxon>
        <taxon>Bacteroides</taxon>
    </lineage>
</organism>
<dbReference type="Proteomes" id="UP000263098">
    <property type="component" value="Unassembled WGS sequence"/>
</dbReference>
<comment type="caution">
    <text evidence="1">The sequence shown here is derived from an EMBL/GenBank/DDBJ whole genome shotgun (WGS) entry which is preliminary data.</text>
</comment>
<sequence length="309" mass="36306">MEKWKSPKGFIVVLPGEIIEIPQDSDKSWLTLFYSLPRELAEKWKPAYDLPRCPYEVLRTDKYDHIVCDDMFKLLVWDCYAWSAWQFFQVKDRKGNYRDIPGAWTQYAGYFPLWRLSYSIIPYIRMKFEQNGLGFQNLYNIPQGVEVPWLTYQQFSNLIGNVTDMVVAEQEWQPVIDAIWENRTVEDYETTSSTVKTDFMRKWHHNRSGKPISLDEMMESEDGDIFDVADPRSEFENSVISEMQIASFAESTITEKDREILKLRMEGYTEQEIADKVGYKTASAVHKRIAKIAAAYEDFVTAEYQKYLG</sequence>